<keyword evidence="1" id="KW-0472">Membrane</keyword>
<evidence type="ECO:0000256" key="1">
    <source>
        <dbReference type="SAM" id="Phobius"/>
    </source>
</evidence>
<protein>
    <submittedName>
        <fullName evidence="2">Uncharacterized protein</fullName>
    </submittedName>
</protein>
<comment type="caution">
    <text evidence="2">The sequence shown here is derived from an EMBL/GenBank/DDBJ whole genome shotgun (WGS) entry which is preliminary data.</text>
</comment>
<dbReference type="Proteomes" id="UP000466442">
    <property type="component" value="Linkage Group LG12"/>
</dbReference>
<evidence type="ECO:0000313" key="3">
    <source>
        <dbReference type="Proteomes" id="UP000466442"/>
    </source>
</evidence>
<gene>
    <name evidence="2" type="ORF">GE061_004076</name>
</gene>
<dbReference type="EMBL" id="WIXP02000012">
    <property type="protein sequence ID" value="KAF6201682.1"/>
    <property type="molecule type" value="Genomic_DNA"/>
</dbReference>
<keyword evidence="3" id="KW-1185">Reference proteome</keyword>
<keyword evidence="1" id="KW-1133">Transmembrane helix</keyword>
<name>A0A8S9WY64_APOLU</name>
<proteinExistence type="predicted"/>
<accession>A0A8S9WY64</accession>
<reference evidence="2" key="1">
    <citation type="journal article" date="2021" name="Mol. Ecol. Resour.">
        <title>Apolygus lucorum genome provides insights into omnivorousness and mesophyll feeding.</title>
        <authorList>
            <person name="Liu Y."/>
            <person name="Liu H."/>
            <person name="Wang H."/>
            <person name="Huang T."/>
            <person name="Liu B."/>
            <person name="Yang B."/>
            <person name="Yin L."/>
            <person name="Li B."/>
            <person name="Zhang Y."/>
            <person name="Zhang S."/>
            <person name="Jiang F."/>
            <person name="Zhang X."/>
            <person name="Ren Y."/>
            <person name="Wang B."/>
            <person name="Wang S."/>
            <person name="Lu Y."/>
            <person name="Wu K."/>
            <person name="Fan W."/>
            <person name="Wang G."/>
        </authorList>
    </citation>
    <scope>NUCLEOTIDE SEQUENCE</scope>
    <source>
        <strain evidence="2">12Hb</strain>
    </source>
</reference>
<dbReference type="AlphaFoldDB" id="A0A8S9WY64"/>
<organism evidence="2 3">
    <name type="scientific">Apolygus lucorum</name>
    <name type="common">Small green plant bug</name>
    <name type="synonym">Lygocoris lucorum</name>
    <dbReference type="NCBI Taxonomy" id="248454"/>
    <lineage>
        <taxon>Eukaryota</taxon>
        <taxon>Metazoa</taxon>
        <taxon>Ecdysozoa</taxon>
        <taxon>Arthropoda</taxon>
        <taxon>Hexapoda</taxon>
        <taxon>Insecta</taxon>
        <taxon>Pterygota</taxon>
        <taxon>Neoptera</taxon>
        <taxon>Paraneoptera</taxon>
        <taxon>Hemiptera</taxon>
        <taxon>Heteroptera</taxon>
        <taxon>Panheteroptera</taxon>
        <taxon>Cimicomorpha</taxon>
        <taxon>Miridae</taxon>
        <taxon>Mirini</taxon>
        <taxon>Apolygus</taxon>
    </lineage>
</organism>
<feature type="transmembrane region" description="Helical" evidence="1">
    <location>
        <begin position="150"/>
        <end position="167"/>
    </location>
</feature>
<evidence type="ECO:0000313" key="2">
    <source>
        <dbReference type="EMBL" id="KAF6201682.1"/>
    </source>
</evidence>
<sequence>MPKPQTRRDRLPIFLPPVSRSLTRPPNMTPSIVVLLLAIKSCSPLTCYQCAHPKVFTRYKHFVEIVASRNFSDCPGEVVDCKATDYCCITLSWNSNRDLRMKMCSQYTCRDNLATIDYQRRIRSDFQCSGCSEDECNSGAVDLRISKSSFFANLMMTIMMIFLLSSLQL</sequence>
<keyword evidence="1" id="KW-0812">Transmembrane</keyword>